<evidence type="ECO:0000313" key="1">
    <source>
        <dbReference type="EMBL" id="QHT06956.1"/>
    </source>
</evidence>
<name>A0A6C0CQ31_9ZZZZ</name>
<dbReference type="AlphaFoldDB" id="A0A6C0CQ31"/>
<organism evidence="1">
    <name type="scientific">viral metagenome</name>
    <dbReference type="NCBI Taxonomy" id="1070528"/>
    <lineage>
        <taxon>unclassified sequences</taxon>
        <taxon>metagenomes</taxon>
        <taxon>organismal metagenomes</taxon>
    </lineage>
</organism>
<proteinExistence type="predicted"/>
<accession>A0A6C0CQ31</accession>
<protein>
    <submittedName>
        <fullName evidence="1">Uncharacterized protein</fullName>
    </submittedName>
</protein>
<reference evidence="1" key="1">
    <citation type="journal article" date="2020" name="Nature">
        <title>Giant virus diversity and host interactions through global metagenomics.</title>
        <authorList>
            <person name="Schulz F."/>
            <person name="Roux S."/>
            <person name="Paez-Espino D."/>
            <person name="Jungbluth S."/>
            <person name="Walsh D.A."/>
            <person name="Denef V.J."/>
            <person name="McMahon K.D."/>
            <person name="Konstantinidis K.T."/>
            <person name="Eloe-Fadrosh E.A."/>
            <person name="Kyrpides N.C."/>
            <person name="Woyke T."/>
        </authorList>
    </citation>
    <scope>NUCLEOTIDE SEQUENCE</scope>
    <source>
        <strain evidence="1">GVMAG-M-3300021962-46</strain>
    </source>
</reference>
<sequence>MSYQILSKEHPMLTELLCEVQEIHNGTVSKAETLMNVLVKKHYWPYLQVKYFSSQSSLILLHNIYKQDLPISNKELYDECRSVVLDMNAPEENQIVLSLSKKVPIRMNVEQFEEVPYESIKMMEVSYEGTMVYVYHHEDRWYMSTSTCPSVDRSRYFNPHKSHGQMLDEALQKLFPTVVVSEDSRYEKSKRLRAKFFEQLEPMKSYSFLLVHHENGHLMNYTELFGEQYAVLFHLNTRDRITQEDSKEVVLTLKELGIRYTEKFPSRPVALYTLQNVTPPMYAIMAHTDTELYKVSTKEMLEKEEINLGHPNSWMNLLWIYMQNKPHLRMEYYLEMHPELKEKMVVQDSKGTFLAPQKVVAKVMTSMRDILFNFYRATTYYYKNTKTYRMNREYDQQLAPILRFHLAQLRHLQITYHTEEPLTRQAVHHYLCHHQTIKNIRLLMDAFTNQSMTPMDQYTADSFYILNQALKNKL</sequence>
<dbReference type="EMBL" id="MN739479">
    <property type="protein sequence ID" value="QHT06956.1"/>
    <property type="molecule type" value="Genomic_DNA"/>
</dbReference>